<dbReference type="CDD" id="cd00693">
    <property type="entry name" value="secretory_peroxidase"/>
    <property type="match status" value="1"/>
</dbReference>
<feature type="disulfide bond" evidence="19">
    <location>
        <begin position="222"/>
        <end position="254"/>
    </location>
</feature>
<dbReference type="InterPro" id="IPR010255">
    <property type="entry name" value="Haem_peroxidase_sf"/>
</dbReference>
<evidence type="ECO:0000256" key="4">
    <source>
        <dbReference type="ARBA" id="ARBA00006873"/>
    </source>
</evidence>
<evidence type="ECO:0000256" key="10">
    <source>
        <dbReference type="ARBA" id="ARBA00022729"/>
    </source>
</evidence>
<feature type="binding site" evidence="16">
    <location>
        <position position="185"/>
    </location>
    <ligand>
        <name>substrate</name>
    </ligand>
</feature>
<dbReference type="Gene3D" id="1.10.520.10">
    <property type="match status" value="1"/>
</dbReference>
<evidence type="ECO:0000256" key="2">
    <source>
        <dbReference type="ARBA" id="ARBA00002322"/>
    </source>
</evidence>
<keyword evidence="11 17" id="KW-0106">Calcium</keyword>
<feature type="binding site" evidence="17">
    <location>
        <position position="276"/>
    </location>
    <ligand>
        <name>Ca(2+)</name>
        <dbReference type="ChEBI" id="CHEBI:29108"/>
        <label>2</label>
    </ligand>
</feature>
<dbReference type="PROSITE" id="PS00435">
    <property type="entry name" value="PEROXIDASE_1"/>
    <property type="match status" value="1"/>
</dbReference>
<dbReference type="Pfam" id="PF00141">
    <property type="entry name" value="peroxidase"/>
    <property type="match status" value="1"/>
</dbReference>
<evidence type="ECO:0000256" key="18">
    <source>
        <dbReference type="PIRSR" id="PIRSR600823-4"/>
    </source>
</evidence>
<evidence type="ECO:0000256" key="15">
    <source>
        <dbReference type="ARBA" id="ARBA00023180"/>
    </source>
</evidence>
<comment type="subcellular location">
    <subcellularLocation>
        <location evidence="20">Secreted</location>
    </subcellularLocation>
    <subcellularLocation>
        <location evidence="3">Vacuole</location>
    </subcellularLocation>
</comment>
<evidence type="ECO:0000256" key="14">
    <source>
        <dbReference type="ARBA" id="ARBA00023157"/>
    </source>
</evidence>
<keyword evidence="15" id="KW-0325">Glycoprotein</keyword>
<dbReference type="EC" id="1.11.1.7" evidence="5 20"/>
<keyword evidence="7 20" id="KW-0575">Peroxidase</keyword>
<dbReference type="EMBL" id="LR999458">
    <property type="protein sequence ID" value="CAE6220350.1"/>
    <property type="molecule type" value="Genomic_DNA"/>
</dbReference>
<dbReference type="GO" id="GO:0140825">
    <property type="term" value="F:lactoperoxidase activity"/>
    <property type="evidence" value="ECO:0007669"/>
    <property type="project" value="UniProtKB-EC"/>
</dbReference>
<dbReference type="SUPFAM" id="SSF48113">
    <property type="entry name" value="Heme-dependent peroxidases"/>
    <property type="match status" value="1"/>
</dbReference>
<evidence type="ECO:0000256" key="7">
    <source>
        <dbReference type="ARBA" id="ARBA00022559"/>
    </source>
</evidence>
<keyword evidence="12 20" id="KW-0560">Oxidoreductase</keyword>
<name>A0A8S2B0B5_ARAAE</name>
<evidence type="ECO:0000256" key="9">
    <source>
        <dbReference type="ARBA" id="ARBA00022723"/>
    </source>
</evidence>
<comment type="cofactor">
    <cofactor evidence="17 20">
        <name>heme b</name>
        <dbReference type="ChEBI" id="CHEBI:60344"/>
    </cofactor>
    <text evidence="17 20">Binds 1 heme b (iron(II)-protoporphyrin IX) group per subunit.</text>
</comment>
<dbReference type="InterPro" id="IPR002016">
    <property type="entry name" value="Haem_peroxidase"/>
</dbReference>
<organism evidence="22 23">
    <name type="scientific">Arabidopsis arenosa</name>
    <name type="common">Sand rock-cress</name>
    <name type="synonym">Cardaminopsis arenosa</name>
    <dbReference type="NCBI Taxonomy" id="38785"/>
    <lineage>
        <taxon>Eukaryota</taxon>
        <taxon>Viridiplantae</taxon>
        <taxon>Streptophyta</taxon>
        <taxon>Embryophyta</taxon>
        <taxon>Tracheophyta</taxon>
        <taxon>Spermatophyta</taxon>
        <taxon>Magnoliopsida</taxon>
        <taxon>eudicotyledons</taxon>
        <taxon>Gunneridae</taxon>
        <taxon>Pentapetalae</taxon>
        <taxon>rosids</taxon>
        <taxon>malvids</taxon>
        <taxon>Brassicales</taxon>
        <taxon>Brassicaceae</taxon>
        <taxon>Camelineae</taxon>
        <taxon>Arabidopsis</taxon>
    </lineage>
</organism>
<dbReference type="AlphaFoldDB" id="A0A8S2B0B5"/>
<evidence type="ECO:0000256" key="13">
    <source>
        <dbReference type="ARBA" id="ARBA00023004"/>
    </source>
</evidence>
<evidence type="ECO:0000313" key="23">
    <source>
        <dbReference type="Proteomes" id="UP000682877"/>
    </source>
</evidence>
<dbReference type="PANTHER" id="PTHR31517:SF48">
    <property type="entry name" value="PEROXIDASE 16-RELATED"/>
    <property type="match status" value="1"/>
</dbReference>
<gene>
    <name evidence="22" type="ORF">AARE701A_LOCUS20570</name>
</gene>
<keyword evidence="10" id="KW-0732">Signal</keyword>
<dbReference type="InterPro" id="IPR033905">
    <property type="entry name" value="Secretory_peroxidase"/>
</dbReference>
<accession>A0A8S2B0B5</accession>
<feature type="site" description="Transition state stabilizer" evidence="18">
    <location>
        <position position="99"/>
    </location>
</feature>
<feature type="binding site" evidence="17">
    <location>
        <position position="216"/>
    </location>
    <ligand>
        <name>Ca(2+)</name>
        <dbReference type="ChEBI" id="CHEBI:29108"/>
        <label>2</label>
    </ligand>
</feature>
<evidence type="ECO:0000256" key="1">
    <source>
        <dbReference type="ARBA" id="ARBA00000189"/>
    </source>
</evidence>
<sequence length="346" mass="38597">MGQDRIPKDREACEMLKLSMLKKWRQLERPDSFDASDEYHSQELSMAIYQREENAAICAHYYDQSCPAAEKIILETVKNATLYDPKVPARSSPQNVLPRLLHQDSTQSNQAEKDGPPNISVRSFYVIEDAKRKLEKACPRTVSCADVIAIAARDVVTLSGGPYWSVLKGRKDGTISRATETRNLPAPTFNVSQLIQSFAARGLSVKDIVTLSGGHTLGFSHCSSFEARLQNFSKVHDIDPSMNYAFAQTLKKKCPRSSNRGKNAGTVLDSTSSVFDNVYFKQILSGKGVFGSDQVLLSDSRTKWIVETYAQDQKAFFREFAASMVKLGNFGVKETGQVRLNTRFVN</sequence>
<dbReference type="InterPro" id="IPR019793">
    <property type="entry name" value="Peroxidases_heam-ligand_BS"/>
</dbReference>
<comment type="similarity">
    <text evidence="20">Belongs to the peroxidase family. Classical plant (class III) peroxidase subfamily.</text>
</comment>
<keyword evidence="6 20" id="KW-0964">Secreted</keyword>
<comment type="function">
    <text evidence="2">Removal of H(2)O(2), oxidation of toxic reductants, biosynthesis and degradation of lignin, suberization, auxin catabolism, response to environmental stresses such as wounding, pathogen attack and oxidative stress. These functions might be dependent on each isozyme/isoform in each plant tissue.</text>
</comment>
<dbReference type="FunFam" id="1.10.420.10:FF:000006">
    <property type="entry name" value="Peroxidase"/>
    <property type="match status" value="1"/>
</dbReference>
<evidence type="ECO:0000256" key="20">
    <source>
        <dbReference type="RuleBase" id="RU362060"/>
    </source>
</evidence>
<dbReference type="GO" id="GO:0005773">
    <property type="term" value="C:vacuole"/>
    <property type="evidence" value="ECO:0007669"/>
    <property type="project" value="UniProtKB-SubCell"/>
</dbReference>
<evidence type="ECO:0000256" key="8">
    <source>
        <dbReference type="ARBA" id="ARBA00022617"/>
    </source>
</evidence>
<comment type="catalytic activity">
    <reaction evidence="1 20">
        <text>2 a phenolic donor + H2O2 = 2 a phenolic radical donor + 2 H2O</text>
        <dbReference type="Rhea" id="RHEA:56136"/>
        <dbReference type="ChEBI" id="CHEBI:15377"/>
        <dbReference type="ChEBI" id="CHEBI:16240"/>
        <dbReference type="ChEBI" id="CHEBI:139520"/>
        <dbReference type="ChEBI" id="CHEBI:139521"/>
        <dbReference type="EC" id="1.11.1.7"/>
    </reaction>
</comment>
<dbReference type="Proteomes" id="UP000682877">
    <property type="component" value="Chromosome 8"/>
</dbReference>
<evidence type="ECO:0000256" key="6">
    <source>
        <dbReference type="ARBA" id="ARBA00022525"/>
    </source>
</evidence>
<keyword evidence="8 20" id="KW-0349">Heme</keyword>
<dbReference type="PANTHER" id="PTHR31517">
    <property type="match status" value="1"/>
</dbReference>
<dbReference type="GO" id="GO:0042744">
    <property type="term" value="P:hydrogen peroxide catabolic process"/>
    <property type="evidence" value="ECO:0007669"/>
    <property type="project" value="UniProtKB-KW"/>
</dbReference>
<dbReference type="InterPro" id="IPR000823">
    <property type="entry name" value="Peroxidase_pln"/>
</dbReference>
<feature type="binding site" description="axial binding residue" evidence="17">
    <location>
        <position position="215"/>
    </location>
    <ligand>
        <name>heme b</name>
        <dbReference type="ChEBI" id="CHEBI:60344"/>
    </ligand>
    <ligandPart>
        <name>Fe</name>
        <dbReference type="ChEBI" id="CHEBI:18248"/>
    </ligandPart>
</feature>
<keyword evidence="9 17" id="KW-0479">Metal-binding</keyword>
<dbReference type="GO" id="GO:0005576">
    <property type="term" value="C:extracellular region"/>
    <property type="evidence" value="ECO:0007669"/>
    <property type="project" value="UniProtKB-SubCell"/>
</dbReference>
<evidence type="ECO:0000256" key="19">
    <source>
        <dbReference type="PIRSR" id="PIRSR600823-5"/>
    </source>
</evidence>
<proteinExistence type="inferred from homology"/>
<evidence type="ECO:0000259" key="21">
    <source>
        <dbReference type="PROSITE" id="PS50873"/>
    </source>
</evidence>
<dbReference type="PRINTS" id="PR00461">
    <property type="entry name" value="PLPEROXIDASE"/>
</dbReference>
<keyword evidence="14 19" id="KW-1015">Disulfide bond</keyword>
<keyword evidence="23" id="KW-1185">Reference proteome</keyword>
<keyword evidence="20" id="KW-0376">Hydrogen peroxide</keyword>
<keyword evidence="13 17" id="KW-0408">Iron</keyword>
<dbReference type="PROSITE" id="PS50873">
    <property type="entry name" value="PEROXIDASE_4"/>
    <property type="match status" value="1"/>
</dbReference>
<comment type="similarity">
    <text evidence="4">Belongs to the peroxidase family. Ascorbate peroxidase subfamily.</text>
</comment>
<evidence type="ECO:0000256" key="3">
    <source>
        <dbReference type="ARBA" id="ARBA00004116"/>
    </source>
</evidence>
<feature type="binding site" evidence="17">
    <location>
        <position position="112"/>
    </location>
    <ligand>
        <name>Ca(2+)</name>
        <dbReference type="ChEBI" id="CHEBI:29108"/>
        <label>1</label>
    </ligand>
</feature>
<comment type="cofactor">
    <cofactor evidence="17 20">
        <name>Ca(2+)</name>
        <dbReference type="ChEBI" id="CHEBI:29108"/>
    </cofactor>
    <text evidence="17 20">Binds 2 calcium ions per subunit.</text>
</comment>
<evidence type="ECO:0000256" key="17">
    <source>
        <dbReference type="PIRSR" id="PIRSR600823-3"/>
    </source>
</evidence>
<dbReference type="GO" id="GO:0006979">
    <property type="term" value="P:response to oxidative stress"/>
    <property type="evidence" value="ECO:0007669"/>
    <property type="project" value="UniProtKB-UniRule"/>
</dbReference>
<protein>
    <recommendedName>
        <fullName evidence="5 20">Peroxidase</fullName>
        <ecNumber evidence="5 20">1.11.1.7</ecNumber>
    </recommendedName>
</protein>
<evidence type="ECO:0000256" key="11">
    <source>
        <dbReference type="ARBA" id="ARBA00022837"/>
    </source>
</evidence>
<reference evidence="22" key="1">
    <citation type="submission" date="2021-01" db="EMBL/GenBank/DDBJ databases">
        <authorList>
            <person name="Bezrukov I."/>
        </authorList>
    </citation>
    <scope>NUCLEOTIDE SEQUENCE</scope>
</reference>
<dbReference type="PRINTS" id="PR00458">
    <property type="entry name" value="PEROXIDASE"/>
</dbReference>
<evidence type="ECO:0000256" key="5">
    <source>
        <dbReference type="ARBA" id="ARBA00012313"/>
    </source>
</evidence>
<feature type="disulfide bond" evidence="19">
    <location>
        <begin position="66"/>
        <end position="138"/>
    </location>
</feature>
<feature type="binding site" evidence="17">
    <location>
        <position position="269"/>
    </location>
    <ligand>
        <name>Ca(2+)</name>
        <dbReference type="ChEBI" id="CHEBI:29108"/>
        <label>2</label>
    </ligand>
</feature>
<feature type="domain" description="Plant heme peroxidase family profile" evidence="21">
    <location>
        <begin position="56"/>
        <end position="346"/>
    </location>
</feature>
<dbReference type="GO" id="GO:0046872">
    <property type="term" value="F:metal ion binding"/>
    <property type="evidence" value="ECO:0007669"/>
    <property type="project" value="UniProtKB-UniRule"/>
</dbReference>
<dbReference type="Gene3D" id="1.10.420.10">
    <property type="entry name" value="Peroxidase, domain 2"/>
    <property type="match status" value="1"/>
</dbReference>
<evidence type="ECO:0000256" key="16">
    <source>
        <dbReference type="PIRSR" id="PIRSR600823-2"/>
    </source>
</evidence>
<evidence type="ECO:0000313" key="22">
    <source>
        <dbReference type="EMBL" id="CAE6220350.1"/>
    </source>
</evidence>
<evidence type="ECO:0000256" key="12">
    <source>
        <dbReference type="ARBA" id="ARBA00023002"/>
    </source>
</evidence>
<dbReference type="GO" id="GO:0020037">
    <property type="term" value="F:heme binding"/>
    <property type="evidence" value="ECO:0007669"/>
    <property type="project" value="UniProtKB-UniRule"/>
</dbReference>